<keyword evidence="1" id="KW-1133">Transmembrane helix</keyword>
<protein>
    <recommendedName>
        <fullName evidence="4">Peptidase M56 domain-containing protein</fullName>
    </recommendedName>
</protein>
<comment type="caution">
    <text evidence="2">The sequence shown here is derived from an EMBL/GenBank/DDBJ whole genome shotgun (WGS) entry which is preliminary data.</text>
</comment>
<evidence type="ECO:0000313" key="3">
    <source>
        <dbReference type="Proteomes" id="UP001597533"/>
    </source>
</evidence>
<gene>
    <name evidence="2" type="ORF">ACFS5M_12105</name>
</gene>
<dbReference type="EMBL" id="JBHUOV010000008">
    <property type="protein sequence ID" value="MFD2824415.1"/>
    <property type="molecule type" value="Genomic_DNA"/>
</dbReference>
<proteinExistence type="predicted"/>
<keyword evidence="1" id="KW-0472">Membrane</keyword>
<organism evidence="2 3">
    <name type="scientific">Lacinutrix iliipiscaria</name>
    <dbReference type="NCBI Taxonomy" id="1230532"/>
    <lineage>
        <taxon>Bacteria</taxon>
        <taxon>Pseudomonadati</taxon>
        <taxon>Bacteroidota</taxon>
        <taxon>Flavobacteriia</taxon>
        <taxon>Flavobacteriales</taxon>
        <taxon>Flavobacteriaceae</taxon>
        <taxon>Lacinutrix</taxon>
    </lineage>
</organism>
<evidence type="ECO:0000256" key="1">
    <source>
        <dbReference type="SAM" id="Phobius"/>
    </source>
</evidence>
<sequence>MILISKYLVPRGYTGLAVFPFVFLKYRELKWDKVLINHEKIHLRQQLELFIFPFYILYFVEFLFRLIQFRNWKLAYRNISFEREAYKNEKDLNYLKSRSFWEFLKYY</sequence>
<dbReference type="RefSeq" id="WP_183490335.1">
    <property type="nucleotide sequence ID" value="NZ_JBHUOV010000008.1"/>
</dbReference>
<feature type="transmembrane region" description="Helical" evidence="1">
    <location>
        <begin position="49"/>
        <end position="67"/>
    </location>
</feature>
<feature type="transmembrane region" description="Helical" evidence="1">
    <location>
        <begin position="12"/>
        <end position="29"/>
    </location>
</feature>
<keyword evidence="1" id="KW-0812">Transmembrane</keyword>
<accession>A0ABW5WQ86</accession>
<evidence type="ECO:0008006" key="4">
    <source>
        <dbReference type="Google" id="ProtNLM"/>
    </source>
</evidence>
<name>A0ABW5WQ86_9FLAO</name>
<keyword evidence="3" id="KW-1185">Reference proteome</keyword>
<reference evidence="3" key="1">
    <citation type="journal article" date="2019" name="Int. J. Syst. Evol. Microbiol.">
        <title>The Global Catalogue of Microorganisms (GCM) 10K type strain sequencing project: providing services to taxonomists for standard genome sequencing and annotation.</title>
        <authorList>
            <consortium name="The Broad Institute Genomics Platform"/>
            <consortium name="The Broad Institute Genome Sequencing Center for Infectious Disease"/>
            <person name="Wu L."/>
            <person name="Ma J."/>
        </authorList>
    </citation>
    <scope>NUCLEOTIDE SEQUENCE [LARGE SCALE GENOMIC DNA]</scope>
    <source>
        <strain evidence="3">KCTC 32141</strain>
    </source>
</reference>
<evidence type="ECO:0000313" key="2">
    <source>
        <dbReference type="EMBL" id="MFD2824415.1"/>
    </source>
</evidence>
<dbReference type="Proteomes" id="UP001597533">
    <property type="component" value="Unassembled WGS sequence"/>
</dbReference>